<evidence type="ECO:0000256" key="6">
    <source>
        <dbReference type="ARBA" id="ARBA00022917"/>
    </source>
</evidence>
<gene>
    <name evidence="10" type="primary">lepA_32</name>
    <name evidence="10" type="ORF">SDC9_68366</name>
</gene>
<feature type="domain" description="Tr-type G" evidence="9">
    <location>
        <begin position="457"/>
        <end position="627"/>
    </location>
</feature>
<keyword evidence="6" id="KW-0648">Protein biosynthesis</keyword>
<dbReference type="InterPro" id="IPR044145">
    <property type="entry name" value="IF2_II"/>
</dbReference>
<evidence type="ECO:0000256" key="3">
    <source>
        <dbReference type="ARBA" id="ARBA00022490"/>
    </source>
</evidence>
<dbReference type="Gene3D" id="3.40.50.300">
    <property type="entry name" value="P-loop containing nucleotide triphosphate hydrolases"/>
    <property type="match status" value="1"/>
</dbReference>
<evidence type="ECO:0000256" key="5">
    <source>
        <dbReference type="ARBA" id="ARBA00022741"/>
    </source>
</evidence>
<dbReference type="Gene3D" id="3.40.50.10050">
    <property type="entry name" value="Translation initiation factor IF- 2, domain 3"/>
    <property type="match status" value="1"/>
</dbReference>
<keyword evidence="4" id="KW-0396">Initiation factor</keyword>
<feature type="compositionally biased region" description="Low complexity" evidence="8">
    <location>
        <begin position="224"/>
        <end position="234"/>
    </location>
</feature>
<dbReference type="GO" id="GO:0005829">
    <property type="term" value="C:cytosol"/>
    <property type="evidence" value="ECO:0007669"/>
    <property type="project" value="TreeGrafter"/>
</dbReference>
<dbReference type="InterPro" id="IPR023115">
    <property type="entry name" value="TIF_IF2_dom3"/>
</dbReference>
<sequence length="966" mass="104824">MTEENNKPKATLIKHVVTPSEQKEENKSPAKEQDAKQKAPEKRRVVVVKKKVVVVKPQPKSDSDQSASESVVESPKSDESTKSHEKQGTQHRLGGVRKTARPASDKLSTSPLHNGPVVIRPTNLPPVPNQGLTVKDHAEMQSRGPEAAAAQQPPVPSNGPRIAGTVGGRPAPGTRPPYQGNRPSSGYQGQNPRYQGQGAPAGQGYQGQNPRYQGQGAPAGQGYQGQNPRYQGQGAPAGQGYQGQNPRPSTPYQGTQPPRQGGFQNRPPYQGRPAGGAPGQRPSGPGGFRPQGQGGFRPQGAGGRPPFGQRPGAGQRPGSGAPGSQDIDTLNQRTPKKTFTKKKDQASYKKRNAEEEKEFQIQRRKEQAAAKLASVPKVVDMMEVITVSDLAKKMNLKASEIIAKLFKMGMMVTINQQIDFETAEIICSEYNCQVHLVSLYDETLIASEPDSEENLVYRAPIVTVMGHVDHGKTKLLDAIRSTKVAEGEFGGITQHIGAYKVNLPGKGEVVFLDTPGHAAFSMMRARGAQVTDIVILVVAANDGVMPQTREAIDHARAANVPIIVAINKCDLPEAKPERVMQQLSDLGLMPEDWGGQTLYCQISALKKLGIDELLDTVLLQAEMLELKANADCRAEGKIIESRIDQGRGIVASVLIERGTLRQGDHYVAGIYPGRVRAMFDDKGRKIDEAGPSTPVEIIGLSDIPGAGDPFQVTEDERQARQVGAKRQELERLGDSRNVKKVTLDNLYTKIKEGAIQEFNVIIKGDVQGSVEALQGSLEKLSNDEIHLNVIRASAGAIIESDVTLASASDALVIGFNVRPTPRAQALADQEKIEIRKYNIIYDVVDDIRLAMEGMLSPEVREVEIGTVEVRDTFKVPRVGTIAGCMVTKGKIKRNSLVRVIRDSIQINSEMIKISSLKRFKDDAKEVAEGFECGVGLENFNDLHVGDILEVVETEEIARKLESNVKI</sequence>
<dbReference type="NCBIfam" id="TIGR00231">
    <property type="entry name" value="small_GTP"/>
    <property type="match status" value="1"/>
</dbReference>
<dbReference type="SUPFAM" id="SSF52540">
    <property type="entry name" value="P-loop containing nucleoside triphosphate hydrolases"/>
    <property type="match status" value="1"/>
</dbReference>
<dbReference type="GO" id="GO:0003746">
    <property type="term" value="F:translation elongation factor activity"/>
    <property type="evidence" value="ECO:0007669"/>
    <property type="project" value="UniProtKB-KW"/>
</dbReference>
<keyword evidence="5" id="KW-0547">Nucleotide-binding</keyword>
<dbReference type="InterPro" id="IPR027417">
    <property type="entry name" value="P-loop_NTPase"/>
</dbReference>
<evidence type="ECO:0000256" key="2">
    <source>
        <dbReference type="ARBA" id="ARBA00007733"/>
    </source>
</evidence>
<feature type="compositionally biased region" description="Basic and acidic residues" evidence="8">
    <location>
        <begin position="21"/>
        <end position="44"/>
    </location>
</feature>
<dbReference type="CDD" id="cd03692">
    <property type="entry name" value="mtIF2_IVc"/>
    <property type="match status" value="1"/>
</dbReference>
<evidence type="ECO:0000256" key="4">
    <source>
        <dbReference type="ARBA" id="ARBA00022540"/>
    </source>
</evidence>
<dbReference type="PANTHER" id="PTHR43381:SF5">
    <property type="entry name" value="TR-TYPE G DOMAIN-CONTAINING PROTEIN"/>
    <property type="match status" value="1"/>
</dbReference>
<dbReference type="EMBL" id="VSSQ01003696">
    <property type="protein sequence ID" value="MPM21916.1"/>
    <property type="molecule type" value="Genomic_DNA"/>
</dbReference>
<name>A0A644Y086_9ZZZZ</name>
<evidence type="ECO:0000256" key="8">
    <source>
        <dbReference type="SAM" id="MobiDB-lite"/>
    </source>
</evidence>
<dbReference type="SUPFAM" id="SSF52156">
    <property type="entry name" value="Initiation factor IF2/eIF5b, domain 3"/>
    <property type="match status" value="1"/>
</dbReference>
<dbReference type="GO" id="GO:0005525">
    <property type="term" value="F:GTP binding"/>
    <property type="evidence" value="ECO:0007669"/>
    <property type="project" value="UniProtKB-KW"/>
</dbReference>
<comment type="subcellular location">
    <subcellularLocation>
        <location evidence="1">Cytoplasm</location>
    </subcellularLocation>
</comment>
<comment type="similarity">
    <text evidence="2">Belongs to the TRAFAC class translation factor GTPase superfamily. Classic translation factor GTPase family. IF-2 subfamily.</text>
</comment>
<dbReference type="FunFam" id="2.40.30.10:FF:000008">
    <property type="entry name" value="Translation initiation factor IF-2"/>
    <property type="match status" value="1"/>
</dbReference>
<evidence type="ECO:0000256" key="7">
    <source>
        <dbReference type="ARBA" id="ARBA00023134"/>
    </source>
</evidence>
<dbReference type="InterPro" id="IPR005225">
    <property type="entry name" value="Small_GTP-bd"/>
</dbReference>
<organism evidence="10">
    <name type="scientific">bioreactor metagenome</name>
    <dbReference type="NCBI Taxonomy" id="1076179"/>
    <lineage>
        <taxon>unclassified sequences</taxon>
        <taxon>metagenomes</taxon>
        <taxon>ecological metagenomes</taxon>
    </lineage>
</organism>
<dbReference type="InterPro" id="IPR006847">
    <property type="entry name" value="IF2_N"/>
</dbReference>
<evidence type="ECO:0000313" key="10">
    <source>
        <dbReference type="EMBL" id="MPM21916.1"/>
    </source>
</evidence>
<dbReference type="NCBIfam" id="TIGR00487">
    <property type="entry name" value="IF-2"/>
    <property type="match status" value="1"/>
</dbReference>
<dbReference type="CDD" id="cd03702">
    <property type="entry name" value="IF2_mtIF2_II"/>
    <property type="match status" value="1"/>
</dbReference>
<feature type="compositionally biased region" description="Low complexity" evidence="8">
    <location>
        <begin position="206"/>
        <end position="216"/>
    </location>
</feature>
<evidence type="ECO:0000259" key="9">
    <source>
        <dbReference type="PROSITE" id="PS51722"/>
    </source>
</evidence>
<dbReference type="Pfam" id="PF04760">
    <property type="entry name" value="IF2_N"/>
    <property type="match status" value="1"/>
</dbReference>
<dbReference type="PANTHER" id="PTHR43381">
    <property type="entry name" value="TRANSLATION INITIATION FACTOR IF-2-RELATED"/>
    <property type="match status" value="1"/>
</dbReference>
<dbReference type="Gene3D" id="2.40.30.10">
    <property type="entry name" value="Translation factors"/>
    <property type="match status" value="2"/>
</dbReference>
<dbReference type="InterPro" id="IPR009000">
    <property type="entry name" value="Transl_B-barrel_sf"/>
</dbReference>
<dbReference type="InterPro" id="IPR036925">
    <property type="entry name" value="TIF_IF2_dom3_sf"/>
</dbReference>
<evidence type="ECO:0000256" key="1">
    <source>
        <dbReference type="ARBA" id="ARBA00004496"/>
    </source>
</evidence>
<keyword evidence="7" id="KW-0342">GTP-binding</keyword>
<dbReference type="Pfam" id="PF22042">
    <property type="entry name" value="EF-G_D2"/>
    <property type="match status" value="1"/>
</dbReference>
<feature type="compositionally biased region" description="Polar residues" evidence="8">
    <location>
        <begin position="181"/>
        <end position="193"/>
    </location>
</feature>
<dbReference type="PROSITE" id="PS51722">
    <property type="entry name" value="G_TR_2"/>
    <property type="match status" value="1"/>
</dbReference>
<dbReference type="InterPro" id="IPR000795">
    <property type="entry name" value="T_Tr_GTP-bd_dom"/>
</dbReference>
<feature type="compositionally biased region" description="Basic and acidic residues" evidence="8">
    <location>
        <begin position="341"/>
        <end position="358"/>
    </location>
</feature>
<feature type="region of interest" description="Disordered" evidence="8">
    <location>
        <begin position="1"/>
        <end position="358"/>
    </location>
</feature>
<dbReference type="GO" id="GO:0003743">
    <property type="term" value="F:translation initiation factor activity"/>
    <property type="evidence" value="ECO:0007669"/>
    <property type="project" value="UniProtKB-KW"/>
</dbReference>
<dbReference type="GO" id="GO:0003924">
    <property type="term" value="F:GTPase activity"/>
    <property type="evidence" value="ECO:0007669"/>
    <property type="project" value="InterPro"/>
</dbReference>
<dbReference type="InterPro" id="IPR000178">
    <property type="entry name" value="TF_IF2_bacterial-like"/>
</dbReference>
<keyword evidence="3" id="KW-0963">Cytoplasm</keyword>
<dbReference type="InterPro" id="IPR015760">
    <property type="entry name" value="TIF_IF2"/>
</dbReference>
<dbReference type="Pfam" id="PF00009">
    <property type="entry name" value="GTP_EFTU"/>
    <property type="match status" value="1"/>
</dbReference>
<dbReference type="HAMAP" id="MF_00100_B">
    <property type="entry name" value="IF_2_B"/>
    <property type="match status" value="1"/>
</dbReference>
<dbReference type="InterPro" id="IPR053905">
    <property type="entry name" value="EF-G-like_DII"/>
</dbReference>
<dbReference type="FunFam" id="3.40.50.10050:FF:000001">
    <property type="entry name" value="Translation initiation factor IF-2"/>
    <property type="match status" value="1"/>
</dbReference>
<dbReference type="AlphaFoldDB" id="A0A644Y086"/>
<dbReference type="Pfam" id="PF11987">
    <property type="entry name" value="IF-2"/>
    <property type="match status" value="1"/>
</dbReference>
<dbReference type="FunFam" id="2.40.30.10:FF:000007">
    <property type="entry name" value="Translation initiation factor IF-2"/>
    <property type="match status" value="1"/>
</dbReference>
<proteinExistence type="inferred from homology"/>
<dbReference type="InterPro" id="IPR004161">
    <property type="entry name" value="EFTu-like_2"/>
</dbReference>
<dbReference type="SUPFAM" id="SSF50447">
    <property type="entry name" value="Translation proteins"/>
    <property type="match status" value="2"/>
</dbReference>
<accession>A0A644Y086</accession>
<feature type="compositionally biased region" description="Polar residues" evidence="8">
    <location>
        <begin position="245"/>
        <end position="258"/>
    </location>
</feature>
<keyword evidence="10" id="KW-0251">Elongation factor</keyword>
<dbReference type="CDD" id="cd01887">
    <property type="entry name" value="IF2_eIF5B"/>
    <property type="match status" value="1"/>
</dbReference>
<protein>
    <submittedName>
        <fullName evidence="10">Elongation factor 4</fullName>
    </submittedName>
</protein>
<dbReference type="FunFam" id="3.40.50.300:FF:000019">
    <property type="entry name" value="Translation initiation factor IF-2"/>
    <property type="match status" value="1"/>
</dbReference>
<dbReference type="Pfam" id="PF03144">
    <property type="entry name" value="GTP_EFTU_D2"/>
    <property type="match status" value="1"/>
</dbReference>
<feature type="compositionally biased region" description="Basic and acidic residues" evidence="8">
    <location>
        <begin position="75"/>
        <end position="88"/>
    </location>
</feature>
<feature type="compositionally biased region" description="Gly residues" evidence="8">
    <location>
        <begin position="273"/>
        <end position="305"/>
    </location>
</feature>
<reference evidence="10" key="1">
    <citation type="submission" date="2019-08" db="EMBL/GenBank/DDBJ databases">
        <authorList>
            <person name="Kucharzyk K."/>
            <person name="Murdoch R.W."/>
            <person name="Higgins S."/>
            <person name="Loffler F."/>
        </authorList>
    </citation>
    <scope>NUCLEOTIDE SEQUENCE</scope>
</reference>
<comment type="caution">
    <text evidence="10">The sequence shown here is derived from an EMBL/GenBank/DDBJ whole genome shotgun (WGS) entry which is preliminary data.</text>
</comment>